<dbReference type="OrthoDB" id="3987408at2759"/>
<protein>
    <submittedName>
        <fullName evidence="1">Uncharacterized protein</fullName>
    </submittedName>
</protein>
<dbReference type="AlphaFoldDB" id="A0A9P0QTK6"/>
<name>A0A9P0QTK6_9ASCO</name>
<dbReference type="EMBL" id="CAKXYY010000018">
    <property type="protein sequence ID" value="CAH2354674.1"/>
    <property type="molecule type" value="Genomic_DNA"/>
</dbReference>
<evidence type="ECO:0000313" key="2">
    <source>
        <dbReference type="Proteomes" id="UP000837801"/>
    </source>
</evidence>
<dbReference type="Pfam" id="PF10448">
    <property type="entry name" value="POC3_POC4"/>
    <property type="match status" value="1"/>
</dbReference>
<dbReference type="Gene3D" id="3.30.230.100">
    <property type="match status" value="1"/>
</dbReference>
<dbReference type="Proteomes" id="UP000837801">
    <property type="component" value="Unassembled WGS sequence"/>
</dbReference>
<comment type="caution">
    <text evidence="1">The sequence shown here is derived from an EMBL/GenBank/DDBJ whole genome shotgun (WGS) entry which is preliminary data.</text>
</comment>
<accession>A0A9P0QTK6</accession>
<gene>
    <name evidence="1" type="ORF">CLIB1423_18S01112</name>
</gene>
<evidence type="ECO:0000313" key="1">
    <source>
        <dbReference type="EMBL" id="CAH2354674.1"/>
    </source>
</evidence>
<sequence>MSVESSYVNVVDKKLDVPFIGSLDVMISAPKERPSADARNKTPITVHISNNGSSNPIGCYIYSIPGRSGEIYSTILNNSTESLLDLTKKVSTLISKRYSSPSYVNINGSFGIEEFTPIIGSLIKEIEDVYASH</sequence>
<proteinExistence type="predicted"/>
<reference evidence="1" key="1">
    <citation type="submission" date="2022-03" db="EMBL/GenBank/DDBJ databases">
        <authorList>
            <person name="Legras J.-L."/>
            <person name="Devillers H."/>
            <person name="Grondin C."/>
        </authorList>
    </citation>
    <scope>NUCLEOTIDE SEQUENCE</scope>
    <source>
        <strain evidence="1">CLIB 1423</strain>
    </source>
</reference>
<keyword evidence="2" id="KW-1185">Reference proteome</keyword>
<dbReference type="InterPro" id="IPR018854">
    <property type="entry name" value="Psome_chaperone_3/4"/>
</dbReference>
<organism evidence="1 2">
    <name type="scientific">[Candida] railenensis</name>
    <dbReference type="NCBI Taxonomy" id="45579"/>
    <lineage>
        <taxon>Eukaryota</taxon>
        <taxon>Fungi</taxon>
        <taxon>Dikarya</taxon>
        <taxon>Ascomycota</taxon>
        <taxon>Saccharomycotina</taxon>
        <taxon>Pichiomycetes</taxon>
        <taxon>Debaryomycetaceae</taxon>
        <taxon>Kurtzmaniella</taxon>
    </lineage>
</organism>